<evidence type="ECO:0000256" key="5">
    <source>
        <dbReference type="ARBA" id="ARBA00023237"/>
    </source>
</evidence>
<keyword evidence="3" id="KW-0732">Signal</keyword>
<dbReference type="CDD" id="cd08977">
    <property type="entry name" value="SusD"/>
    <property type="match status" value="1"/>
</dbReference>
<comment type="similarity">
    <text evidence="2">Belongs to the SusD family.</text>
</comment>
<evidence type="ECO:0000256" key="4">
    <source>
        <dbReference type="ARBA" id="ARBA00023136"/>
    </source>
</evidence>
<dbReference type="Gene3D" id="1.25.40.390">
    <property type="match status" value="1"/>
</dbReference>
<feature type="domain" description="SusD-like N-terminal" evidence="7">
    <location>
        <begin position="105"/>
        <end position="225"/>
    </location>
</feature>
<dbReference type="Proteomes" id="UP000193804">
    <property type="component" value="Unassembled WGS sequence"/>
</dbReference>
<protein>
    <submittedName>
        <fullName evidence="8">Starch-binding associating with outer membrane</fullName>
    </submittedName>
</protein>
<evidence type="ECO:0000256" key="1">
    <source>
        <dbReference type="ARBA" id="ARBA00004442"/>
    </source>
</evidence>
<sequence>MKSVKFIYIAILVVFISSCKDEFIETEPQATILEDNYYQSEEQIFRGLIAAYDPLQWTFSEGAWSSSVMLGEIRSDNANAGGDPSDGDQPGWQAIDDFLSSSLTLESQAFWKKGWWGVYRSNLVINNDNISSETVDAFKAEAKFLRAFYHFDMFRTFGPVPIVDHVILEDEYSTIERANLTDLFEFITNDLEEAIPLLQDSKYTGSEAGRVSRTTAQALLGKVYLYWADLANDDPNLFDQAATHLNSVITSGQYQLLDDYHQLFAFGAKNTEESVFEIQFTNAVPGDWGGQEFIDGNMITQLVGIRGLCSDHPEYDAGWGFMLPTESLNAHFLADDQYRRNASITSPADLAAEGCSVDLAEQNTADFDGYFQVKYANYSSYTAPNGGDINLQKDPNQPVIRYADVLLMYAEALVRGNGASGDAMQYIDMVRERAVGPGDNSADFRNTQQLMSQEGLTLLDAIWYERRAEFAIEGDRWFDLVRSGRFENSLFSAQKAGNLDQSRVYLPIPQRDIDNTGGSLTEYPSPDLFN</sequence>
<evidence type="ECO:0000313" key="9">
    <source>
        <dbReference type="Proteomes" id="UP000193804"/>
    </source>
</evidence>
<organism evidence="8 9">
    <name type="scientific">Marivirga sericea</name>
    <dbReference type="NCBI Taxonomy" id="1028"/>
    <lineage>
        <taxon>Bacteria</taxon>
        <taxon>Pseudomonadati</taxon>
        <taxon>Bacteroidota</taxon>
        <taxon>Cytophagia</taxon>
        <taxon>Cytophagales</taxon>
        <taxon>Marivirgaceae</taxon>
        <taxon>Marivirga</taxon>
    </lineage>
</organism>
<dbReference type="OrthoDB" id="691907at2"/>
<evidence type="ECO:0000259" key="6">
    <source>
        <dbReference type="Pfam" id="PF07980"/>
    </source>
</evidence>
<evidence type="ECO:0000256" key="3">
    <source>
        <dbReference type="ARBA" id="ARBA00022729"/>
    </source>
</evidence>
<feature type="domain" description="RagB/SusD" evidence="6">
    <location>
        <begin position="363"/>
        <end position="516"/>
    </location>
</feature>
<dbReference type="InterPro" id="IPR033985">
    <property type="entry name" value="SusD-like_N"/>
</dbReference>
<accession>A0A1X7I6K1</accession>
<proteinExistence type="inferred from homology"/>
<dbReference type="InterPro" id="IPR012944">
    <property type="entry name" value="SusD_RagB_dom"/>
</dbReference>
<comment type="subcellular location">
    <subcellularLocation>
        <location evidence="1">Cell outer membrane</location>
    </subcellularLocation>
</comment>
<dbReference type="RefSeq" id="WP_085515268.1">
    <property type="nucleotide sequence ID" value="NZ_FXAW01000001.1"/>
</dbReference>
<dbReference type="EMBL" id="FXAW01000001">
    <property type="protein sequence ID" value="SMG09722.1"/>
    <property type="molecule type" value="Genomic_DNA"/>
</dbReference>
<evidence type="ECO:0000313" key="8">
    <source>
        <dbReference type="EMBL" id="SMG09722.1"/>
    </source>
</evidence>
<keyword evidence="5" id="KW-0998">Cell outer membrane</keyword>
<dbReference type="GO" id="GO:0009279">
    <property type="term" value="C:cell outer membrane"/>
    <property type="evidence" value="ECO:0007669"/>
    <property type="project" value="UniProtKB-SubCell"/>
</dbReference>
<dbReference type="Pfam" id="PF07980">
    <property type="entry name" value="SusD_RagB"/>
    <property type="match status" value="1"/>
</dbReference>
<name>A0A1X7I6K1_9BACT</name>
<dbReference type="PROSITE" id="PS51257">
    <property type="entry name" value="PROKAR_LIPOPROTEIN"/>
    <property type="match status" value="1"/>
</dbReference>
<dbReference type="AlphaFoldDB" id="A0A1X7I6K1"/>
<evidence type="ECO:0000259" key="7">
    <source>
        <dbReference type="Pfam" id="PF14322"/>
    </source>
</evidence>
<keyword evidence="4" id="KW-0472">Membrane</keyword>
<dbReference type="STRING" id="1028.SAMN05661096_00251"/>
<gene>
    <name evidence="8" type="ORF">SAMN05661096_00251</name>
</gene>
<dbReference type="SUPFAM" id="SSF48452">
    <property type="entry name" value="TPR-like"/>
    <property type="match status" value="1"/>
</dbReference>
<keyword evidence="9" id="KW-1185">Reference proteome</keyword>
<reference evidence="9" key="1">
    <citation type="submission" date="2017-04" db="EMBL/GenBank/DDBJ databases">
        <authorList>
            <person name="Varghese N."/>
            <person name="Submissions S."/>
        </authorList>
    </citation>
    <scope>NUCLEOTIDE SEQUENCE [LARGE SCALE GENOMIC DNA]</scope>
    <source>
        <strain evidence="9">DSM 4125</strain>
    </source>
</reference>
<evidence type="ECO:0000256" key="2">
    <source>
        <dbReference type="ARBA" id="ARBA00006275"/>
    </source>
</evidence>
<dbReference type="Pfam" id="PF14322">
    <property type="entry name" value="SusD-like_3"/>
    <property type="match status" value="1"/>
</dbReference>
<dbReference type="InterPro" id="IPR011990">
    <property type="entry name" value="TPR-like_helical_dom_sf"/>
</dbReference>